<comment type="caution">
    <text evidence="2">The sequence shown here is derived from an EMBL/GenBank/DDBJ whole genome shotgun (WGS) entry which is preliminary data.</text>
</comment>
<keyword evidence="3" id="KW-1185">Reference proteome</keyword>
<feature type="chain" id="PRO_5033068895" description="Lipoprotein" evidence="1">
    <location>
        <begin position="25"/>
        <end position="131"/>
    </location>
</feature>
<dbReference type="RefSeq" id="WP_185985774.1">
    <property type="nucleotide sequence ID" value="NZ_BAAALZ010000004.1"/>
</dbReference>
<dbReference type="AlphaFoldDB" id="A0A852R2N7"/>
<evidence type="ECO:0000256" key="1">
    <source>
        <dbReference type="SAM" id="SignalP"/>
    </source>
</evidence>
<evidence type="ECO:0008006" key="4">
    <source>
        <dbReference type="Google" id="ProtNLM"/>
    </source>
</evidence>
<evidence type="ECO:0000313" key="3">
    <source>
        <dbReference type="Proteomes" id="UP000586095"/>
    </source>
</evidence>
<dbReference type="EMBL" id="JACCBD010000001">
    <property type="protein sequence ID" value="NYD25238.1"/>
    <property type="molecule type" value="Genomic_DNA"/>
</dbReference>
<feature type="signal peptide" evidence="1">
    <location>
        <begin position="1"/>
        <end position="24"/>
    </location>
</feature>
<dbReference type="PROSITE" id="PS51257">
    <property type="entry name" value="PROKAR_LIPOPROTEIN"/>
    <property type="match status" value="1"/>
</dbReference>
<gene>
    <name evidence="2" type="ORF">BJ960_000041</name>
</gene>
<sequence>MKHPIPAVAAVALTALLLAGCAGSGEPPAPTESKPSAEEIKQFITDGTLPAGFPQDAEGVRVIQQGAQIAASWKGSPIDADCVPSTDGPGAYASALLLMDVGIQQAEKCGDIWQASQADGSRIFWNTSREA</sequence>
<proteinExistence type="predicted"/>
<reference evidence="2 3" key="1">
    <citation type="submission" date="2020-07" db="EMBL/GenBank/DDBJ databases">
        <title>Sequencing the genomes of 1000 actinobacteria strains.</title>
        <authorList>
            <person name="Klenk H.-P."/>
        </authorList>
    </citation>
    <scope>NUCLEOTIDE SEQUENCE [LARGE SCALE GENOMIC DNA]</scope>
    <source>
        <strain evidence="2 3">DSM 17380</strain>
    </source>
</reference>
<protein>
    <recommendedName>
        <fullName evidence="4">Lipoprotein</fullName>
    </recommendedName>
</protein>
<organism evidence="2 3">
    <name type="scientific">Leucobacter aridicollis</name>
    <dbReference type="NCBI Taxonomy" id="283878"/>
    <lineage>
        <taxon>Bacteria</taxon>
        <taxon>Bacillati</taxon>
        <taxon>Actinomycetota</taxon>
        <taxon>Actinomycetes</taxon>
        <taxon>Micrococcales</taxon>
        <taxon>Microbacteriaceae</taxon>
        <taxon>Leucobacter</taxon>
    </lineage>
</organism>
<accession>A0A852R2N7</accession>
<evidence type="ECO:0000313" key="2">
    <source>
        <dbReference type="EMBL" id="NYD25238.1"/>
    </source>
</evidence>
<name>A0A852R2N7_9MICO</name>
<dbReference type="Proteomes" id="UP000586095">
    <property type="component" value="Unassembled WGS sequence"/>
</dbReference>
<keyword evidence="1" id="KW-0732">Signal</keyword>